<evidence type="ECO:0000256" key="2">
    <source>
        <dbReference type="SAM" id="SignalP"/>
    </source>
</evidence>
<evidence type="ECO:0000313" key="4">
    <source>
        <dbReference type="EMBL" id="AMD85508.1"/>
    </source>
</evidence>
<feature type="domain" description="Capsule synthesis protein CapA" evidence="3">
    <location>
        <begin position="34"/>
        <end position="307"/>
    </location>
</feature>
<feature type="chain" id="PRO_5043331940" evidence="2">
    <location>
        <begin position="20"/>
        <end position="390"/>
    </location>
</feature>
<dbReference type="SMART" id="SM00854">
    <property type="entry name" value="PGA_cap"/>
    <property type="match status" value="1"/>
</dbReference>
<evidence type="ECO:0000259" key="3">
    <source>
        <dbReference type="SMART" id="SM00854"/>
    </source>
</evidence>
<dbReference type="InterPro" id="IPR052169">
    <property type="entry name" value="CW_Biosynth-Accessory"/>
</dbReference>
<dbReference type="RefSeq" id="WP_066430156.1">
    <property type="nucleotide sequence ID" value="NZ_CP014227.1"/>
</dbReference>
<evidence type="ECO:0000313" key="6">
    <source>
        <dbReference type="Proteomes" id="UP000065822"/>
    </source>
</evidence>
<protein>
    <submittedName>
        <fullName evidence="5">Bacterial capsule synthesis protein PGA_cap</fullName>
    </submittedName>
    <submittedName>
        <fullName evidence="4">Capsule biosynthesis protein CapA</fullName>
    </submittedName>
</protein>
<feature type="signal peptide" evidence="2">
    <location>
        <begin position="1"/>
        <end position="19"/>
    </location>
</feature>
<dbReference type="PANTHER" id="PTHR33393">
    <property type="entry name" value="POLYGLUTAMINE SYNTHESIS ACCESSORY PROTEIN RV0574C-RELATED"/>
    <property type="match status" value="1"/>
</dbReference>
<evidence type="ECO:0000313" key="7">
    <source>
        <dbReference type="Proteomes" id="UP000215539"/>
    </source>
</evidence>
<dbReference type="SUPFAM" id="SSF56300">
    <property type="entry name" value="Metallo-dependent phosphatases"/>
    <property type="match status" value="1"/>
</dbReference>
<dbReference type="Proteomes" id="UP000065822">
    <property type="component" value="Chromosome"/>
</dbReference>
<keyword evidence="6" id="KW-1185">Reference proteome</keyword>
<dbReference type="InterPro" id="IPR019079">
    <property type="entry name" value="Capsule_synth_CapA"/>
</dbReference>
<organism evidence="5 7">
    <name type="scientific">Capnocytophaga haemolytica</name>
    <dbReference type="NCBI Taxonomy" id="45243"/>
    <lineage>
        <taxon>Bacteria</taxon>
        <taxon>Pseudomonadati</taxon>
        <taxon>Bacteroidota</taxon>
        <taxon>Flavobacteriia</taxon>
        <taxon>Flavobacteriales</taxon>
        <taxon>Flavobacteriaceae</taxon>
        <taxon>Capnocytophaga</taxon>
    </lineage>
</organism>
<comment type="similarity">
    <text evidence="1">Belongs to the CapA family.</text>
</comment>
<name>A0AAX2GUI2_9FLAO</name>
<gene>
    <name evidence="4" type="ORF">AXF12_08275</name>
    <name evidence="5" type="ORF">SAMEA44541418_00028</name>
</gene>
<dbReference type="CDD" id="cd07381">
    <property type="entry name" value="MPP_CapA"/>
    <property type="match status" value="1"/>
</dbReference>
<dbReference type="AlphaFoldDB" id="A0AAX2GUI2"/>
<reference evidence="4 6" key="1">
    <citation type="submission" date="2016-02" db="EMBL/GenBank/DDBJ databases">
        <authorList>
            <person name="Holder M.E."/>
            <person name="Ajami N.J."/>
            <person name="Petrosino J.F."/>
        </authorList>
    </citation>
    <scope>NUCLEOTIDE SEQUENCE [LARGE SCALE GENOMIC DNA]</scope>
    <source>
        <strain evidence="4 6">CCUG 32990</strain>
    </source>
</reference>
<dbReference type="EMBL" id="CP014227">
    <property type="protein sequence ID" value="AMD85508.1"/>
    <property type="molecule type" value="Genomic_DNA"/>
</dbReference>
<dbReference type="PANTHER" id="PTHR33393:SF11">
    <property type="entry name" value="POLYGLUTAMINE SYNTHESIS ACCESSORY PROTEIN RV0574C-RELATED"/>
    <property type="match status" value="1"/>
</dbReference>
<accession>A0AAX2GUI2</accession>
<dbReference type="Proteomes" id="UP000215539">
    <property type="component" value="Chromosome 1"/>
</dbReference>
<reference evidence="5 7" key="2">
    <citation type="submission" date="2017-06" db="EMBL/GenBank/DDBJ databases">
        <authorList>
            <consortium name="Pathogen Informatics"/>
        </authorList>
    </citation>
    <scope>NUCLEOTIDE SEQUENCE [LARGE SCALE GENOMIC DNA]</scope>
    <source>
        <strain evidence="5 7">NCTC12947</strain>
    </source>
</reference>
<evidence type="ECO:0000313" key="5">
    <source>
        <dbReference type="EMBL" id="SNV00825.1"/>
    </source>
</evidence>
<dbReference type="KEGG" id="chg:AXF12_08275"/>
<sequence length="390" mass="43490">MKAKLLITLLFIASVELWAQTDTLTIGTLKDTISIVAVGDMMIGSGFPEGHLPKDDARKSFKYVKNFLKGDVVFGNLEGVLLDRGDSDKCKKCKDVEGKETILIDKSKEFYKKEEDKPITDKEKEEESCYVFRMPERYGKIIKEAGFNLLSMANNHANDFGYIGRKTTAKVLDKVGIQHAGPVEKKSVVFEKEGVKYGFCAFSPNADMLTVNNIKRATTLVQQLRTQANIVIVSFHGGAEGAPYTRVPRGKEMFYGENRGDVYKFAHSVIDAGADIVLGHGPHVTRAVELYKNKFIAYSLGNFNTYGRFSLKGLKGIAPLLDIKLNNKGDFLYAKVVPIKQTKAAGLRLDNDCKAFEELKRLTRLDFPETALKFEGDFILKADDALVENK</sequence>
<evidence type="ECO:0000256" key="1">
    <source>
        <dbReference type="ARBA" id="ARBA00005662"/>
    </source>
</evidence>
<dbReference type="InterPro" id="IPR029052">
    <property type="entry name" value="Metallo-depent_PP-like"/>
</dbReference>
<dbReference type="EMBL" id="LT906449">
    <property type="protein sequence ID" value="SNV00825.1"/>
    <property type="molecule type" value="Genomic_DNA"/>
</dbReference>
<proteinExistence type="inferred from homology"/>
<dbReference type="Gene3D" id="3.60.21.10">
    <property type="match status" value="1"/>
</dbReference>
<dbReference type="Pfam" id="PF09587">
    <property type="entry name" value="PGA_cap"/>
    <property type="match status" value="1"/>
</dbReference>
<keyword evidence="2" id="KW-0732">Signal</keyword>